<keyword evidence="3" id="KW-1185">Reference proteome</keyword>
<feature type="compositionally biased region" description="Polar residues" evidence="1">
    <location>
        <begin position="88"/>
        <end position="98"/>
    </location>
</feature>
<evidence type="ECO:0000256" key="1">
    <source>
        <dbReference type="SAM" id="MobiDB-lite"/>
    </source>
</evidence>
<protein>
    <submittedName>
        <fullName evidence="2">Uncharacterized protein</fullName>
    </submittedName>
</protein>
<evidence type="ECO:0000313" key="3">
    <source>
        <dbReference type="Proteomes" id="UP001244136"/>
    </source>
</evidence>
<accession>A0ABY8PZZ7</accession>
<proteinExistence type="predicted"/>
<dbReference type="EMBL" id="CP123967">
    <property type="protein sequence ID" value="WGT48034.1"/>
    <property type="molecule type" value="Genomic_DNA"/>
</dbReference>
<evidence type="ECO:0000313" key="2">
    <source>
        <dbReference type="EMBL" id="WGT48034.1"/>
    </source>
</evidence>
<sequence>MASVDETQDWSRDPSLRSGRFDRLSDPTGSLSSSKGAERSEAKHPPPHAVLSGMASVDETQDWSRDPSLRSGRFDRPVLSPVEVLSDPTGSLSSSKGA</sequence>
<dbReference type="Proteomes" id="UP001244136">
    <property type="component" value="Chromosome"/>
</dbReference>
<dbReference type="RefSeq" id="WP_281145692.1">
    <property type="nucleotide sequence ID" value="NZ_CP123967.1"/>
</dbReference>
<reference evidence="2 3" key="1">
    <citation type="journal article" date="2008" name="Int. J. Syst. Evol. Microbiol.">
        <title>Tessaracoccus flavescens sp. nov., isolated from marine sediment.</title>
        <authorList>
            <person name="Lee D.W."/>
            <person name="Lee S.D."/>
        </authorList>
    </citation>
    <scope>NUCLEOTIDE SEQUENCE [LARGE SCALE GENOMIC DNA]</scope>
    <source>
        <strain evidence="2 3">T21</strain>
    </source>
</reference>
<feature type="compositionally biased region" description="Basic and acidic residues" evidence="1">
    <location>
        <begin position="62"/>
        <end position="76"/>
    </location>
</feature>
<gene>
    <name evidence="2" type="ORF">QH948_04530</name>
</gene>
<feature type="compositionally biased region" description="Basic and acidic residues" evidence="1">
    <location>
        <begin position="9"/>
        <end position="25"/>
    </location>
</feature>
<feature type="region of interest" description="Disordered" evidence="1">
    <location>
        <begin position="1"/>
        <end position="98"/>
    </location>
</feature>
<organism evidence="2 3">
    <name type="scientific">Tessaracoccus lacteus</name>
    <dbReference type="NCBI Taxonomy" id="3041766"/>
    <lineage>
        <taxon>Bacteria</taxon>
        <taxon>Bacillati</taxon>
        <taxon>Actinomycetota</taxon>
        <taxon>Actinomycetes</taxon>
        <taxon>Propionibacteriales</taxon>
        <taxon>Propionibacteriaceae</taxon>
        <taxon>Tessaracoccus</taxon>
    </lineage>
</organism>
<name>A0ABY8PZZ7_9ACTN</name>